<reference evidence="2" key="1">
    <citation type="journal article" date="2023" name="Hortic. Res.">
        <title>A chromosome-level phased genome enabling allele-level studies in sweet orange: a case study on citrus Huanglongbing tolerance.</title>
        <authorList>
            <person name="Wu B."/>
            <person name="Yu Q."/>
            <person name="Deng Z."/>
            <person name="Duan Y."/>
            <person name="Luo F."/>
            <person name="Gmitter F. Jr."/>
        </authorList>
    </citation>
    <scope>NUCLEOTIDE SEQUENCE [LARGE SCALE GENOMIC DNA]</scope>
    <source>
        <strain evidence="2">cv. Valencia</strain>
    </source>
</reference>
<protein>
    <submittedName>
        <fullName evidence="1">Histone-lysine N-methyltransferase EZA1</fullName>
    </submittedName>
</protein>
<gene>
    <name evidence="1" type="ORF">KPL71_010379</name>
</gene>
<dbReference type="EMBL" id="CM039172">
    <property type="protein sequence ID" value="KAH9786778.1"/>
    <property type="molecule type" value="Genomic_DNA"/>
</dbReference>
<comment type="caution">
    <text evidence="1">The sequence shown here is derived from an EMBL/GenBank/DDBJ whole genome shotgun (WGS) entry which is preliminary data.</text>
</comment>
<name>A0ACB8MMT8_CITSI</name>
<accession>A0ACB8MMT8</accession>
<sequence>MSGHVTDTSYKSYSEQSNDGLGNLTYKLNQLKKQVQAERVVSVKDKIEKNRKKIENDISQLLSTTSRKSVIFAMDNGFGNMPLCKYSGFPQGLGDRDYVNSHEVVLSTSSKLSHVQKIPPYTTWIFLDKYDKFSIYLLSTSPYNNLYQLCFGFPMVKESISKVYGKFDNLNASFKIHFMNVDWIERQLEGGVVEDVFLSINQRMAEDQSVVGRRRIYYDQHGSEALVCSDSEEDIIEPEEEKHEFSDGEDRILWTVFEEHGLGEEVINAVSQFIGIATSEVQDRYSTLKEKYDGKNLKEFEDAGHERGIALEKSLSAALDSFDNLFCRRCLLFDCRLHGCSQTLINPSEKQPYWSEYEDDRKPCSNHCYLQAFSLSLSLSACVCVCVCSRAVQDTVEGSAGNISSIITNTEGTLLHCNAEVPGAHSDIMAGERCNSKRVLPVTSEAVDSSEVAIGNENTDTSMQSLGKRKALELNDSVKVFDEIEESLNKKQKKLLPLDVLTASSDGIPRPDTKSGHHVGAINDNELQMTSKNTIKKSVSAKVVSHNNIEHNIMDGAKDVNKEPEMKQSFSKGELPEGVLCSSEWKPIEKELYLKGVEIFGRNSCLIARNLLSGLKTCMEVSTYMRDSSSSMPHKSVAPSSFLEETVKVDTDYAEQEMPARPRLLRRRGRARKLKYSWKSAGHPSIWKRIADDHPGGIEVLEWTIAPLGSDAKRKIGIDSSFFTAGLLLGSASKWSLSWIKADSVSCKNRFRGCHCAKSQCRSRQCPCFAAGRECDPDVCRNCWVSCGDGSLGEPPKRGDGQCGNMRLLLRQQQRILLAKSDVAGWGAFLKYVLDAYRKGDKLKFANHSSNPNCFAKVMLVAGDHRVGIFAKEHIEASEELFYDYRYGPDQAPAWARKPEGSKREDSSVSQGRAKKHQSH</sequence>
<proteinExistence type="predicted"/>
<evidence type="ECO:0000313" key="2">
    <source>
        <dbReference type="Proteomes" id="UP000829398"/>
    </source>
</evidence>
<organism evidence="1 2">
    <name type="scientific">Citrus sinensis</name>
    <name type="common">Sweet orange</name>
    <name type="synonym">Citrus aurantium var. sinensis</name>
    <dbReference type="NCBI Taxonomy" id="2711"/>
    <lineage>
        <taxon>Eukaryota</taxon>
        <taxon>Viridiplantae</taxon>
        <taxon>Streptophyta</taxon>
        <taxon>Embryophyta</taxon>
        <taxon>Tracheophyta</taxon>
        <taxon>Spermatophyta</taxon>
        <taxon>Magnoliopsida</taxon>
        <taxon>eudicotyledons</taxon>
        <taxon>Gunneridae</taxon>
        <taxon>Pentapetalae</taxon>
        <taxon>rosids</taxon>
        <taxon>malvids</taxon>
        <taxon>Sapindales</taxon>
        <taxon>Rutaceae</taxon>
        <taxon>Aurantioideae</taxon>
        <taxon>Citrus</taxon>
    </lineage>
</organism>
<evidence type="ECO:0000313" key="1">
    <source>
        <dbReference type="EMBL" id="KAH9786778.1"/>
    </source>
</evidence>
<keyword evidence="2" id="KW-1185">Reference proteome</keyword>
<dbReference type="Proteomes" id="UP000829398">
    <property type="component" value="Chromosome 3"/>
</dbReference>